<feature type="domain" description="Sieve element occlusion C-terminal" evidence="2">
    <location>
        <begin position="526"/>
        <end position="658"/>
    </location>
</feature>
<evidence type="ECO:0000313" key="3">
    <source>
        <dbReference type="EMBL" id="QCE07637.1"/>
    </source>
</evidence>
<dbReference type="EMBL" id="CP039353">
    <property type="protein sequence ID" value="QCE07637.1"/>
    <property type="molecule type" value="Genomic_DNA"/>
</dbReference>
<evidence type="ECO:0000259" key="2">
    <source>
        <dbReference type="Pfam" id="PF14577"/>
    </source>
</evidence>
<protein>
    <submittedName>
        <fullName evidence="3">Sieve element occlusion</fullName>
    </submittedName>
</protein>
<evidence type="ECO:0000259" key="1">
    <source>
        <dbReference type="Pfam" id="PF14576"/>
    </source>
</evidence>
<reference evidence="3 4" key="1">
    <citation type="submission" date="2019-04" db="EMBL/GenBank/DDBJ databases">
        <title>An improved genome assembly and genetic linkage map for asparagus bean, Vigna unguiculata ssp. sesquipedialis.</title>
        <authorList>
            <person name="Xia Q."/>
            <person name="Zhang R."/>
            <person name="Dong Y."/>
        </authorList>
    </citation>
    <scope>NUCLEOTIDE SEQUENCE [LARGE SCALE GENOMIC DNA]</scope>
    <source>
        <tissue evidence="3">Leaf</tissue>
    </source>
</reference>
<feature type="domain" description="Sieve element occlusion C-terminal" evidence="2">
    <location>
        <begin position="1205"/>
        <end position="1334"/>
    </location>
</feature>
<feature type="domain" description="Sieve element occlusion N-terminal" evidence="1">
    <location>
        <begin position="705"/>
        <end position="943"/>
    </location>
</feature>
<dbReference type="GO" id="GO:0010088">
    <property type="term" value="P:phloem development"/>
    <property type="evidence" value="ECO:0007669"/>
    <property type="project" value="InterPro"/>
</dbReference>
<accession>A0A4D6N6N2</accession>
<dbReference type="InterPro" id="IPR027942">
    <property type="entry name" value="SEO_N"/>
</dbReference>
<dbReference type="PANTHER" id="PTHR33232:SF19">
    <property type="entry name" value="SIEVE ELEMENT OCCLUSION-RELATED"/>
    <property type="match status" value="1"/>
</dbReference>
<proteinExistence type="predicted"/>
<dbReference type="InterPro" id="IPR027944">
    <property type="entry name" value="SEO_C"/>
</dbReference>
<dbReference type="Proteomes" id="UP000501690">
    <property type="component" value="Linkage Group LG9"/>
</dbReference>
<dbReference type="PANTHER" id="PTHR33232">
    <property type="entry name" value="PROTEIN SIEVE ELEMENT OCCLUSION B-LIKE"/>
    <property type="match status" value="1"/>
</dbReference>
<keyword evidence="4" id="KW-1185">Reference proteome</keyword>
<dbReference type="InterPro" id="IPR039299">
    <property type="entry name" value="SEOA"/>
</dbReference>
<name>A0A4D6N6N2_VIGUN</name>
<sequence length="1342" mass="153180">MALSNGTSTTALIPQSGTASIQHRASLPNPFDLTDDQILDIVYLAHLNDDEICDTDNLYNLVSNIVLRSQSLISASSLKPEFVTLKLISCQMISTRAAAHCVHQTTMWILQHLKCYSWDAKALIAIAALSLEYGSFVHLSQFQTNDVLVNSLRQLNQVQSRNVSAVAELVSYTVTVFQQIKEWARYAADGYDPEDVPDLTEAFQAILVVVYWTIAATVSSTGNLVGVSSYKLSEYRFRLSAAVEKLTTHLGNCSVQIGNVRDYVIIRNIYDRPKDIVDFLKALIYPQQKGPENPKIFQGSNLVTKGIEVFRLKHVLLFISGLDSVEDEISLLNSMYDRLQEDPKEAKGFKKEDFKILWIPIVEEWNEGSREHFKALKSGIKFYAVEYFNELPGLKIIKDRERLNFEIQPIAPLLSPRGAIMNENALEVIFEWGIEAFPFRKIDGEELTLKWKWLWDLILKATPGLQVKENRYIFIYGGSNSAWIQNFTHELSRIKMNESIQRADIIIEYYQLGKGKSEPNNSVPSFWIGVERKKQNKKHQEAVDCEIQKIVKCLFCLKRDPQGWAILSKGHNIKHLCHGQAVYQTVAEFQNWKGKVFEREGFDIAFKEYYDAKEKEISAIQPCEDYTSTSSVIATITCPNPTCGRVMEVSSVNYKCCHRFLYSQTQTSSEDTKLVITMALALLNSSASAITPQQKDQLPNPFELQDSQIRYKVYLTHVNDDKEYDGDVLFNLVSNILNSTSAQVSATAVSVTSFKPDFPTLKRLSCQMITTRGTPECAHQTTLKILQQLSGFSWGAKAVIALAAFSLEYGEFWRLDRVQVADQFGNSLKQLNQVQISRKVPADMTDLVTVLGEVLNYINLWAKWSSMDYDTEAVPSLLAAMQEIPLAVYWTIASIVASVGNLVGISEHKLSNFKDRLNKIVIKLKTHMENGRWEIGRIQDYKIRIDIRYPKIKDVVDLLDILIIPASDSGTSIPKIFEVGVQIKNGIEVFKQKYVMLFISGLDSIGDEILLLSSIYRRLQEHAGEEIKGFKKGDFRILWIPIVDDWNTDNIRREKFYNLKKNMKWHVLEYFEKLPGYEIIVEKLKYDGKPIVTVVNPQGQIMNENALQIIFEWEIEAFPFRQIDADDLNKKWKWFWNLLEKTDDKAKLLGRDNTSCVFIYGGNDSNWVQNMKNAIGKIEKHEINNVDVNIERYQLGEHNPDHVPSFWIGLDGKKKNKECKGRVDCEIQEVVRTLLCLKQDPLGWVVLSRGRNLKLLGHGEPMYQTVLEFEKWKNTVLEKETFDVAFNEHYDVVKERYGSRPYDHTSSVLATITCPNSSCGRVMELTSIQYRCCHGSANSCNV</sequence>
<gene>
    <name evidence="3" type="ORF">DEO72_LG9g2657</name>
</gene>
<organism evidence="3 4">
    <name type="scientific">Vigna unguiculata</name>
    <name type="common">Cowpea</name>
    <dbReference type="NCBI Taxonomy" id="3917"/>
    <lineage>
        <taxon>Eukaryota</taxon>
        <taxon>Viridiplantae</taxon>
        <taxon>Streptophyta</taxon>
        <taxon>Embryophyta</taxon>
        <taxon>Tracheophyta</taxon>
        <taxon>Spermatophyta</taxon>
        <taxon>Magnoliopsida</taxon>
        <taxon>eudicotyledons</taxon>
        <taxon>Gunneridae</taxon>
        <taxon>Pentapetalae</taxon>
        <taxon>rosids</taxon>
        <taxon>fabids</taxon>
        <taxon>Fabales</taxon>
        <taxon>Fabaceae</taxon>
        <taxon>Papilionoideae</taxon>
        <taxon>50 kb inversion clade</taxon>
        <taxon>NPAAA clade</taxon>
        <taxon>indigoferoid/millettioid clade</taxon>
        <taxon>Phaseoleae</taxon>
        <taxon>Vigna</taxon>
    </lineage>
</organism>
<dbReference type="Pfam" id="PF14577">
    <property type="entry name" value="SEO_C"/>
    <property type="match status" value="2"/>
</dbReference>
<evidence type="ECO:0000313" key="4">
    <source>
        <dbReference type="Proteomes" id="UP000501690"/>
    </source>
</evidence>
<feature type="domain" description="Sieve element occlusion N-terminal" evidence="1">
    <location>
        <begin position="80"/>
        <end position="270"/>
    </location>
</feature>
<dbReference type="Pfam" id="PF14576">
    <property type="entry name" value="SEO_N"/>
    <property type="match status" value="2"/>
</dbReference>